<feature type="region of interest" description="Disordered" evidence="1">
    <location>
        <begin position="1"/>
        <end position="27"/>
    </location>
</feature>
<protein>
    <submittedName>
        <fullName evidence="2">Uncharacterized protein</fullName>
    </submittedName>
</protein>
<dbReference type="OrthoDB" id="10515362at2759"/>
<comment type="caution">
    <text evidence="2">The sequence shown here is derived from an EMBL/GenBank/DDBJ whole genome shotgun (WGS) entry which is preliminary data.</text>
</comment>
<dbReference type="Proteomes" id="UP000230233">
    <property type="component" value="Unassembled WGS sequence"/>
</dbReference>
<reference evidence="3" key="1">
    <citation type="submission" date="2017-10" db="EMBL/GenBank/DDBJ databases">
        <title>Rapid genome shrinkage in a self-fertile nematode reveals novel sperm competition proteins.</title>
        <authorList>
            <person name="Yin D."/>
            <person name="Schwarz E.M."/>
            <person name="Thomas C.G."/>
            <person name="Felde R.L."/>
            <person name="Korf I.F."/>
            <person name="Cutter A.D."/>
            <person name="Schartner C.M."/>
            <person name="Ralston E.J."/>
            <person name="Meyer B.J."/>
            <person name="Haag E.S."/>
        </authorList>
    </citation>
    <scope>NUCLEOTIDE SEQUENCE [LARGE SCALE GENOMIC DNA]</scope>
    <source>
        <strain evidence="3">JU1422</strain>
    </source>
</reference>
<evidence type="ECO:0000313" key="3">
    <source>
        <dbReference type="Proteomes" id="UP000230233"/>
    </source>
</evidence>
<keyword evidence="3" id="KW-1185">Reference proteome</keyword>
<dbReference type="AlphaFoldDB" id="A0A2G5SE44"/>
<organism evidence="2 3">
    <name type="scientific">Caenorhabditis nigoni</name>
    <dbReference type="NCBI Taxonomy" id="1611254"/>
    <lineage>
        <taxon>Eukaryota</taxon>
        <taxon>Metazoa</taxon>
        <taxon>Ecdysozoa</taxon>
        <taxon>Nematoda</taxon>
        <taxon>Chromadorea</taxon>
        <taxon>Rhabditida</taxon>
        <taxon>Rhabditina</taxon>
        <taxon>Rhabditomorpha</taxon>
        <taxon>Rhabditoidea</taxon>
        <taxon>Rhabditidae</taxon>
        <taxon>Peloderinae</taxon>
        <taxon>Caenorhabditis</taxon>
    </lineage>
</organism>
<evidence type="ECO:0000256" key="1">
    <source>
        <dbReference type="SAM" id="MobiDB-lite"/>
    </source>
</evidence>
<name>A0A2G5SE44_9PELO</name>
<accession>A0A2G5SE44</accession>
<proteinExistence type="predicted"/>
<sequence length="78" mass="8982">MSEEAMMEEQDHWQIPSDASDQDNAPMDAQFDHLWDSQFEQFLAPEDRVDAPSCARSPIPASKMPPELLERNFPLHLL</sequence>
<gene>
    <name evidence="2" type="ORF">B9Z55_027999</name>
</gene>
<evidence type="ECO:0000313" key="2">
    <source>
        <dbReference type="EMBL" id="PIC13141.1"/>
    </source>
</evidence>
<dbReference type="EMBL" id="PDUG01000015">
    <property type="protein sequence ID" value="PIC13141.1"/>
    <property type="molecule type" value="Genomic_DNA"/>
</dbReference>